<evidence type="ECO:0000259" key="3">
    <source>
        <dbReference type="PROSITE" id="PS51762"/>
    </source>
</evidence>
<feature type="domain" description="GH16" evidence="3">
    <location>
        <begin position="15"/>
        <end position="271"/>
    </location>
</feature>
<evidence type="ECO:0000256" key="1">
    <source>
        <dbReference type="ARBA" id="ARBA00006865"/>
    </source>
</evidence>
<evidence type="ECO:0000313" key="5">
    <source>
        <dbReference type="Proteomes" id="UP000548476"/>
    </source>
</evidence>
<proteinExistence type="inferred from homology"/>
<dbReference type="Pfam" id="PF00722">
    <property type="entry name" value="Glyco_hydro_16"/>
    <property type="match status" value="1"/>
</dbReference>
<accession>A0A841FB46</accession>
<evidence type="ECO:0000313" key="4">
    <source>
        <dbReference type="EMBL" id="MBB6034491.1"/>
    </source>
</evidence>
<dbReference type="PANTHER" id="PTHR10963:SF55">
    <property type="entry name" value="GLYCOSIDE HYDROLASE FAMILY 16 PROTEIN"/>
    <property type="match status" value="1"/>
</dbReference>
<dbReference type="Proteomes" id="UP000548476">
    <property type="component" value="Unassembled WGS sequence"/>
</dbReference>
<keyword evidence="5" id="KW-1185">Reference proteome</keyword>
<dbReference type="PANTHER" id="PTHR10963">
    <property type="entry name" value="GLYCOSYL HYDROLASE-RELATED"/>
    <property type="match status" value="1"/>
</dbReference>
<reference evidence="4 5" key="1">
    <citation type="submission" date="2020-08" db="EMBL/GenBank/DDBJ databases">
        <title>Genomic Encyclopedia of Type Strains, Phase IV (KMG-IV): sequencing the most valuable type-strain genomes for metagenomic binning, comparative biology and taxonomic classification.</title>
        <authorList>
            <person name="Goeker M."/>
        </authorList>
    </citation>
    <scope>NUCLEOTIDE SEQUENCE [LARGE SCALE GENOMIC DNA]</scope>
    <source>
        <strain evidence="4 5">YIM 65646</strain>
    </source>
</reference>
<keyword evidence="2" id="KW-0732">Signal</keyword>
<comment type="caution">
    <text evidence="4">The sequence shown here is derived from an EMBL/GenBank/DDBJ whole genome shotgun (WGS) entry which is preliminary data.</text>
</comment>
<dbReference type="EMBL" id="JACHGT010000004">
    <property type="protein sequence ID" value="MBB6034491.1"/>
    <property type="molecule type" value="Genomic_DNA"/>
</dbReference>
<sequence>MRFTTFLRTAAAVAATAASVVVPASAAQADWVFNDDFTGVAGAQPAAARWTQQTGCQWGGRPADKERQCYTDGGHNAKLDGNGNLVITARDESTTVDGVTYDYTSARVESNTLIGSGGGVEVRARMSGFEVGAWPAIWTLGQPEDAWPQYGELDLMENGGGGSWVPQWHVHTATNGNGAAFPGGIDPSQWHIYEVEWTTGPGGTAKFSIDGVFIAEEPFVVPANSPAKIILNVAVGGWATDRQCPDGSWDCKVEPDADLNSTLTVDYARAW</sequence>
<feature type="signal peptide" evidence="2">
    <location>
        <begin position="1"/>
        <end position="26"/>
    </location>
</feature>
<dbReference type="GO" id="GO:0005975">
    <property type="term" value="P:carbohydrate metabolic process"/>
    <property type="evidence" value="ECO:0007669"/>
    <property type="project" value="InterPro"/>
</dbReference>
<protein>
    <submittedName>
        <fullName evidence="4">Beta-glucanase (GH16 family)</fullName>
    </submittedName>
</protein>
<dbReference type="Gene3D" id="2.60.120.200">
    <property type="match status" value="1"/>
</dbReference>
<evidence type="ECO:0000256" key="2">
    <source>
        <dbReference type="SAM" id="SignalP"/>
    </source>
</evidence>
<feature type="chain" id="PRO_5033048820" evidence="2">
    <location>
        <begin position="27"/>
        <end position="271"/>
    </location>
</feature>
<dbReference type="AlphaFoldDB" id="A0A841FB46"/>
<dbReference type="GO" id="GO:0004553">
    <property type="term" value="F:hydrolase activity, hydrolyzing O-glycosyl compounds"/>
    <property type="evidence" value="ECO:0007669"/>
    <property type="project" value="InterPro"/>
</dbReference>
<comment type="similarity">
    <text evidence="1">Belongs to the glycosyl hydrolase 16 family.</text>
</comment>
<dbReference type="PROSITE" id="PS51762">
    <property type="entry name" value="GH16_2"/>
    <property type="match status" value="1"/>
</dbReference>
<organism evidence="4 5">
    <name type="scientific">Phytomonospora endophytica</name>
    <dbReference type="NCBI Taxonomy" id="714109"/>
    <lineage>
        <taxon>Bacteria</taxon>
        <taxon>Bacillati</taxon>
        <taxon>Actinomycetota</taxon>
        <taxon>Actinomycetes</taxon>
        <taxon>Micromonosporales</taxon>
        <taxon>Micromonosporaceae</taxon>
        <taxon>Phytomonospora</taxon>
    </lineage>
</organism>
<dbReference type="SUPFAM" id="SSF49899">
    <property type="entry name" value="Concanavalin A-like lectins/glucanases"/>
    <property type="match status" value="1"/>
</dbReference>
<dbReference type="InterPro" id="IPR050546">
    <property type="entry name" value="Glycosyl_Hydrlase_16"/>
</dbReference>
<name>A0A841FB46_9ACTN</name>
<gene>
    <name evidence="4" type="ORF">HNR73_002341</name>
</gene>
<dbReference type="InterPro" id="IPR000757">
    <property type="entry name" value="Beta-glucanase-like"/>
</dbReference>
<dbReference type="CDD" id="cd08023">
    <property type="entry name" value="GH16_laminarinase_like"/>
    <property type="match status" value="1"/>
</dbReference>
<dbReference type="InterPro" id="IPR013320">
    <property type="entry name" value="ConA-like_dom_sf"/>
</dbReference>
<dbReference type="RefSeq" id="WP_184787340.1">
    <property type="nucleotide sequence ID" value="NZ_BONT01000088.1"/>
</dbReference>